<comment type="caution">
    <text evidence="9">The sequence shown here is derived from an EMBL/GenBank/DDBJ whole genome shotgun (WGS) entry which is preliminary data.</text>
</comment>
<dbReference type="InterPro" id="IPR017850">
    <property type="entry name" value="Alkaline_phosphatase_core_sf"/>
</dbReference>
<dbReference type="CDD" id="cd16147">
    <property type="entry name" value="G6S"/>
    <property type="match status" value="1"/>
</dbReference>
<comment type="PTM">
    <text evidence="5">The conversion to 3-oxoalanine (also known as C-formylglycine, FGly), of a serine or cysteine residue in prokaryotes and of a cysteine residue in eukaryotes, is critical for catalytic activity.</text>
</comment>
<feature type="signal peptide" evidence="7">
    <location>
        <begin position="1"/>
        <end position="23"/>
    </location>
</feature>
<dbReference type="GO" id="GO:0005539">
    <property type="term" value="F:glycosaminoglycan binding"/>
    <property type="evidence" value="ECO:0007669"/>
    <property type="project" value="TreeGrafter"/>
</dbReference>
<evidence type="ECO:0000313" key="9">
    <source>
        <dbReference type="EMBL" id="RMX78092.1"/>
    </source>
</evidence>
<evidence type="ECO:0000256" key="2">
    <source>
        <dbReference type="ARBA" id="ARBA00022729"/>
    </source>
</evidence>
<feature type="compositionally biased region" description="Low complexity" evidence="6">
    <location>
        <begin position="519"/>
        <end position="528"/>
    </location>
</feature>
<evidence type="ECO:0000259" key="8">
    <source>
        <dbReference type="Pfam" id="PF00884"/>
    </source>
</evidence>
<feature type="chain" id="PRO_5018047960" description="Sulfatase N-terminal domain-containing protein" evidence="7">
    <location>
        <begin position="24"/>
        <end position="660"/>
    </location>
</feature>
<dbReference type="PANTHER" id="PTHR43108:SF8">
    <property type="entry name" value="SD21168P"/>
    <property type="match status" value="1"/>
</dbReference>
<dbReference type="PANTHER" id="PTHR43108">
    <property type="entry name" value="N-ACETYLGLUCOSAMINE-6-SULFATASE FAMILY MEMBER"/>
    <property type="match status" value="1"/>
</dbReference>
<keyword evidence="4" id="KW-0325">Glycoprotein</keyword>
<dbReference type="Gene3D" id="3.40.720.10">
    <property type="entry name" value="Alkaline Phosphatase, subunit A"/>
    <property type="match status" value="1"/>
</dbReference>
<accession>A0A3M6WHR1</accession>
<evidence type="ECO:0000313" key="10">
    <source>
        <dbReference type="Proteomes" id="UP000281245"/>
    </source>
</evidence>
<dbReference type="SUPFAM" id="SSF53649">
    <property type="entry name" value="Alkaline phosphatase-like"/>
    <property type="match status" value="1"/>
</dbReference>
<dbReference type="VEuPathDB" id="FungiDB:BTJ68_14268"/>
<reference evidence="9 10" key="1">
    <citation type="journal article" date="2018" name="BMC Genomics">
        <title>Genomic evidence for intraspecific hybridization in a clonal and extremely halotolerant yeast.</title>
        <authorList>
            <person name="Gostincar C."/>
            <person name="Stajich J.E."/>
            <person name="Zupancic J."/>
            <person name="Zalar P."/>
            <person name="Gunde-Cimerman N."/>
        </authorList>
    </citation>
    <scope>NUCLEOTIDE SEQUENCE [LARGE SCALE GENOMIC DNA]</scope>
    <source>
        <strain evidence="9 10">EXF-6656</strain>
    </source>
</reference>
<dbReference type="InterPro" id="IPR012083">
    <property type="entry name" value="Arylsulfatase"/>
</dbReference>
<name>A0A3M6WHR1_HORWE</name>
<dbReference type="InterPro" id="IPR024607">
    <property type="entry name" value="Sulfatase_CS"/>
</dbReference>
<evidence type="ECO:0000256" key="7">
    <source>
        <dbReference type="SAM" id="SignalP"/>
    </source>
</evidence>
<dbReference type="OrthoDB" id="96314at2759"/>
<feature type="region of interest" description="Disordered" evidence="6">
    <location>
        <begin position="514"/>
        <end position="534"/>
    </location>
</feature>
<evidence type="ECO:0000256" key="4">
    <source>
        <dbReference type="ARBA" id="ARBA00023180"/>
    </source>
</evidence>
<dbReference type="PIRSF" id="PIRSF000972">
    <property type="entry name" value="Arylsulf_plant"/>
    <property type="match status" value="1"/>
</dbReference>
<dbReference type="GO" id="GO:0018958">
    <property type="term" value="P:phenol-containing compound metabolic process"/>
    <property type="evidence" value="ECO:0007669"/>
    <property type="project" value="InterPro"/>
</dbReference>
<comment type="similarity">
    <text evidence="1">Belongs to the sulfatase family.</text>
</comment>
<dbReference type="FunFam" id="3.40.720.10:FF:000051">
    <property type="entry name" value="Arylsulfatase"/>
    <property type="match status" value="1"/>
</dbReference>
<dbReference type="Pfam" id="PF00884">
    <property type="entry name" value="Sulfatase"/>
    <property type="match status" value="1"/>
</dbReference>
<dbReference type="GO" id="GO:0004065">
    <property type="term" value="F:arylsulfatase activity"/>
    <property type="evidence" value="ECO:0007669"/>
    <property type="project" value="InterPro"/>
</dbReference>
<evidence type="ECO:0000256" key="6">
    <source>
        <dbReference type="SAM" id="MobiDB-lite"/>
    </source>
</evidence>
<keyword evidence="3" id="KW-0378">Hydrolase</keyword>
<dbReference type="Proteomes" id="UP000281245">
    <property type="component" value="Unassembled WGS sequence"/>
</dbReference>
<protein>
    <recommendedName>
        <fullName evidence="8">Sulfatase N-terminal domain-containing protein</fullName>
    </recommendedName>
</protein>
<evidence type="ECO:0000256" key="3">
    <source>
        <dbReference type="ARBA" id="ARBA00022801"/>
    </source>
</evidence>
<dbReference type="InterPro" id="IPR000917">
    <property type="entry name" value="Sulfatase_N"/>
</dbReference>
<feature type="modified residue" description="3-oxoalanine (Cys)" evidence="5">
    <location>
        <position position="89"/>
    </location>
</feature>
<sequence>MSLGQLACLYLGALWLLLMPAWTAEHKQQHPLIPADVPKSTEKQPNMIFILTDDQDLHMDSLSYMLHLQEHLVKKGTSYDRHYCTVALCCPSRASLLTGKAAHNVNVTDVNPPYGGYPKFVSQGFNSAYLPLWLQEAGYNTYYTGKLFNAHSIDNYDSPFAAGWNGSDFLLDPFTYEYLNATMQRNRDDPISYEGQYSADVVASKAYGFLDEAIEAKRKENRPFWLGIAPMAPHSNNHHNERSIDGNFTEKSVTMSPPVSAARHKHLFQDVKVPRTPHFNPDHPNGVSWIGQLPQQNETNVDYNDEWYRSRLRALQPVDEMIDEVFRKLEEAGITDETYVFFSTDNGYHIGQHRLQPGKQCAYEEDINVPFIVRGPGVASGHTADVVSTHTDLAPTFLHLAGVEDRTMEKYKFDGQAMPLMASSEYLNSDHKRSGQRTEHVNVEMWGIIMSEGKHGQVLHPNHTYKALRLVGEDYNLLYTVWCSNEHELYDLNKDPWEMDNLYTQDDDRILSFTDTNKSSPYSSPTSSQDHESISQDWFPQAFTEANEDAGYAKRSNPSRKNVTVPLPRLISRLDTLLIVLKTCKGRQCTHPWKVLHPGGDVQDLHDALNSDFDDFYENEQQRLYFEKCEKGYIAESEGPDGPKIWGEGGVGVMWDEMAV</sequence>
<evidence type="ECO:0000256" key="1">
    <source>
        <dbReference type="ARBA" id="ARBA00008779"/>
    </source>
</evidence>
<feature type="domain" description="Sulfatase N-terminal" evidence="8">
    <location>
        <begin position="45"/>
        <end position="403"/>
    </location>
</feature>
<evidence type="ECO:0000256" key="5">
    <source>
        <dbReference type="PIRSR" id="PIRSR000972-50"/>
    </source>
</evidence>
<dbReference type="EMBL" id="QWIJ01000872">
    <property type="protein sequence ID" value="RMX78092.1"/>
    <property type="molecule type" value="Genomic_DNA"/>
</dbReference>
<proteinExistence type="inferred from homology"/>
<dbReference type="AlphaFoldDB" id="A0A3M6WHR1"/>
<dbReference type="PROSITE" id="PS00523">
    <property type="entry name" value="SULFATASE_1"/>
    <property type="match status" value="1"/>
</dbReference>
<dbReference type="GO" id="GO:0008449">
    <property type="term" value="F:N-acetylglucosamine-6-sulfatase activity"/>
    <property type="evidence" value="ECO:0007669"/>
    <property type="project" value="TreeGrafter"/>
</dbReference>
<gene>
    <name evidence="9" type="ORF">D0869_09365</name>
</gene>
<organism evidence="9 10">
    <name type="scientific">Hortaea werneckii</name>
    <name type="common">Black yeast</name>
    <name type="synonym">Cladosporium werneckii</name>
    <dbReference type="NCBI Taxonomy" id="91943"/>
    <lineage>
        <taxon>Eukaryota</taxon>
        <taxon>Fungi</taxon>
        <taxon>Dikarya</taxon>
        <taxon>Ascomycota</taxon>
        <taxon>Pezizomycotina</taxon>
        <taxon>Dothideomycetes</taxon>
        <taxon>Dothideomycetidae</taxon>
        <taxon>Mycosphaerellales</taxon>
        <taxon>Teratosphaeriaceae</taxon>
        <taxon>Hortaea</taxon>
    </lineage>
</organism>
<keyword evidence="2 7" id="KW-0732">Signal</keyword>